<keyword evidence="4 7" id="KW-0812">Transmembrane</keyword>
<name>A0ABW2L6M0_9BACT</name>
<accession>A0ABW2L6M0</accession>
<evidence type="ECO:0000256" key="1">
    <source>
        <dbReference type="ARBA" id="ARBA00004651"/>
    </source>
</evidence>
<feature type="domain" description="Glycine transporter" evidence="8">
    <location>
        <begin position="93"/>
        <end position="164"/>
    </location>
</feature>
<keyword evidence="3" id="KW-1003">Cell membrane</keyword>
<evidence type="ECO:0000256" key="7">
    <source>
        <dbReference type="SAM" id="Phobius"/>
    </source>
</evidence>
<feature type="transmembrane region" description="Helical" evidence="7">
    <location>
        <begin position="90"/>
        <end position="110"/>
    </location>
</feature>
<comment type="caution">
    <text evidence="9">The sequence shown here is derived from an EMBL/GenBank/DDBJ whole genome shotgun (WGS) entry which is preliminary data.</text>
</comment>
<feature type="transmembrane region" description="Helical" evidence="7">
    <location>
        <begin position="57"/>
        <end position="78"/>
    </location>
</feature>
<reference evidence="10" key="1">
    <citation type="journal article" date="2019" name="Int. J. Syst. Evol. Microbiol.">
        <title>The Global Catalogue of Microorganisms (GCM) 10K type strain sequencing project: providing services to taxonomists for standard genome sequencing and annotation.</title>
        <authorList>
            <consortium name="The Broad Institute Genomics Platform"/>
            <consortium name="The Broad Institute Genome Sequencing Center for Infectious Disease"/>
            <person name="Wu L."/>
            <person name="Ma J."/>
        </authorList>
    </citation>
    <scope>NUCLEOTIDE SEQUENCE [LARGE SCALE GENOMIC DNA]</scope>
    <source>
        <strain evidence="10">CGMCC 4.1467</strain>
    </source>
</reference>
<feature type="transmembrane region" description="Helical" evidence="7">
    <location>
        <begin position="116"/>
        <end position="137"/>
    </location>
</feature>
<keyword evidence="6 7" id="KW-0472">Membrane</keyword>
<evidence type="ECO:0000256" key="6">
    <source>
        <dbReference type="ARBA" id="ARBA00023136"/>
    </source>
</evidence>
<feature type="domain" description="Glycine transporter" evidence="8">
    <location>
        <begin position="6"/>
        <end position="78"/>
    </location>
</feature>
<evidence type="ECO:0000313" key="10">
    <source>
        <dbReference type="Proteomes" id="UP001596472"/>
    </source>
</evidence>
<dbReference type="PANTHER" id="PTHR30506">
    <property type="entry name" value="INNER MEMBRANE PROTEIN"/>
    <property type="match status" value="1"/>
</dbReference>
<feature type="transmembrane region" description="Helical" evidence="7">
    <location>
        <begin position="6"/>
        <end position="23"/>
    </location>
</feature>
<evidence type="ECO:0000259" key="8">
    <source>
        <dbReference type="Pfam" id="PF03458"/>
    </source>
</evidence>
<evidence type="ECO:0000256" key="4">
    <source>
        <dbReference type="ARBA" id="ARBA00022692"/>
    </source>
</evidence>
<dbReference type="EMBL" id="JBHTBS010000003">
    <property type="protein sequence ID" value="MFC7337196.1"/>
    <property type="molecule type" value="Genomic_DNA"/>
</dbReference>
<dbReference type="RefSeq" id="WP_379711286.1">
    <property type="nucleotide sequence ID" value="NZ_JBHTBS010000003.1"/>
</dbReference>
<dbReference type="PANTHER" id="PTHR30506:SF3">
    <property type="entry name" value="UPF0126 INNER MEMBRANE PROTEIN YADS-RELATED"/>
    <property type="match status" value="1"/>
</dbReference>
<evidence type="ECO:0000256" key="3">
    <source>
        <dbReference type="ARBA" id="ARBA00022475"/>
    </source>
</evidence>
<evidence type="ECO:0000313" key="9">
    <source>
        <dbReference type="EMBL" id="MFC7337196.1"/>
    </source>
</evidence>
<feature type="transmembrane region" description="Helical" evidence="7">
    <location>
        <begin position="175"/>
        <end position="195"/>
    </location>
</feature>
<comment type="subcellular location">
    <subcellularLocation>
        <location evidence="1">Cell membrane</location>
        <topology evidence="1">Multi-pass membrane protein</topology>
    </subcellularLocation>
</comment>
<dbReference type="Pfam" id="PF03458">
    <property type="entry name" value="Gly_transporter"/>
    <property type="match status" value="2"/>
</dbReference>
<evidence type="ECO:0000256" key="2">
    <source>
        <dbReference type="ARBA" id="ARBA00008193"/>
    </source>
</evidence>
<proteinExistence type="inferred from homology"/>
<dbReference type="InterPro" id="IPR005115">
    <property type="entry name" value="Gly_transporter"/>
</dbReference>
<protein>
    <submittedName>
        <fullName evidence="9">Trimeric intracellular cation channel family protein</fullName>
    </submittedName>
</protein>
<sequence>MTVVTIIEYLAVIAAAIYGMLLASRTGMDFVGSFAVAFLAAFGGGTLRDLFLNRDELFWIVNPHYPITVFVICIIGAFTIDHLPRIKPLLLLPDSLGMAFFTVVGTVIALEAQDSWFIAALMGAITGTFGGVLADVVCNEVPSLFTPAPLCATCSFTGAWVYIIGDYFRMEQVSLMIASAAVVVVFRLLAVRFNWRFPPLRSA</sequence>
<organism evidence="9 10">
    <name type="scientific">Haloferula chungangensis</name>
    <dbReference type="NCBI Taxonomy" id="1048331"/>
    <lineage>
        <taxon>Bacteria</taxon>
        <taxon>Pseudomonadati</taxon>
        <taxon>Verrucomicrobiota</taxon>
        <taxon>Verrucomicrobiia</taxon>
        <taxon>Verrucomicrobiales</taxon>
        <taxon>Verrucomicrobiaceae</taxon>
        <taxon>Haloferula</taxon>
    </lineage>
</organism>
<dbReference type="Proteomes" id="UP001596472">
    <property type="component" value="Unassembled WGS sequence"/>
</dbReference>
<evidence type="ECO:0000256" key="5">
    <source>
        <dbReference type="ARBA" id="ARBA00022989"/>
    </source>
</evidence>
<feature type="transmembrane region" description="Helical" evidence="7">
    <location>
        <begin position="30"/>
        <end position="51"/>
    </location>
</feature>
<feature type="transmembrane region" description="Helical" evidence="7">
    <location>
        <begin position="144"/>
        <end position="163"/>
    </location>
</feature>
<keyword evidence="10" id="KW-1185">Reference proteome</keyword>
<keyword evidence="5 7" id="KW-1133">Transmembrane helix</keyword>
<comment type="similarity">
    <text evidence="2">Belongs to the UPF0126 family.</text>
</comment>
<gene>
    <name evidence="9" type="ORF">ACFQY0_08405</name>
</gene>